<keyword evidence="1" id="KW-1133">Transmembrane helix</keyword>
<keyword evidence="1" id="KW-0472">Membrane</keyword>
<reference evidence="2" key="1">
    <citation type="submission" date="2024-03" db="EMBL/GenBank/DDBJ databases">
        <title>The Complete Genome of 'Candidatus Phytoplasma fraxini' AshY1 from the Ash Yellows Group.</title>
        <authorList>
            <person name="Boehm J.W."/>
            <person name="Huettel B."/>
            <person name="Schneider B."/>
            <person name="Kube M."/>
        </authorList>
    </citation>
    <scope>NUCLEOTIDE SEQUENCE [LARGE SCALE GENOMIC DNA]</scope>
    <source>
        <strain evidence="2">AshY1</strain>
    </source>
</reference>
<proteinExistence type="predicted"/>
<dbReference type="Proteomes" id="UP001484199">
    <property type="component" value="Chromosome"/>
</dbReference>
<accession>A0ABZ2U7V7</accession>
<gene>
    <name evidence="2" type="ORF">AshY1_02450</name>
</gene>
<dbReference type="EMBL" id="CP146843">
    <property type="protein sequence ID" value="WYY26376.1"/>
    <property type="molecule type" value="Genomic_DNA"/>
</dbReference>
<dbReference type="RefSeq" id="WP_341266780.1">
    <property type="nucleotide sequence ID" value="NZ_CP146843.1"/>
</dbReference>
<name>A0ABZ2U7V7_ASHYP</name>
<organism evidence="2 3">
    <name type="scientific">Ash yellows phytoplasma</name>
    <dbReference type="NCBI Taxonomy" id="35780"/>
    <lineage>
        <taxon>Bacteria</taxon>
        <taxon>Bacillati</taxon>
        <taxon>Mycoplasmatota</taxon>
        <taxon>Mollicutes</taxon>
        <taxon>Acholeplasmatales</taxon>
        <taxon>Acholeplasmataceae</taxon>
        <taxon>Candidatus Phytoplasma</taxon>
        <taxon>16SrVII (Ash yellows group)</taxon>
    </lineage>
</organism>
<evidence type="ECO:0000313" key="3">
    <source>
        <dbReference type="Proteomes" id="UP001484199"/>
    </source>
</evidence>
<feature type="transmembrane region" description="Helical" evidence="1">
    <location>
        <begin position="34"/>
        <end position="55"/>
    </location>
</feature>
<keyword evidence="3" id="KW-1185">Reference proteome</keyword>
<sequence length="107" mass="13176">MYQIIIMYNYWYYPGLGKDLRRIFFVYPIKASQYLYKNDPIVLVLIILFLIFYFIRREMRLYKKGYQLGFKTRQNKESKRKRTLLLSLSISYIVGYYKGRHTDKSQD</sequence>
<evidence type="ECO:0000313" key="2">
    <source>
        <dbReference type="EMBL" id="WYY26376.1"/>
    </source>
</evidence>
<keyword evidence="1" id="KW-0812">Transmembrane</keyword>
<protein>
    <submittedName>
        <fullName evidence="2">Uncharacterized protein</fullName>
    </submittedName>
</protein>
<evidence type="ECO:0000256" key="1">
    <source>
        <dbReference type="SAM" id="Phobius"/>
    </source>
</evidence>